<protein>
    <submittedName>
        <fullName evidence="6">TetR/AcrR family transcriptional regulator</fullName>
    </submittedName>
</protein>
<reference evidence="6 7" key="1">
    <citation type="submission" date="2021-08" db="EMBL/GenBank/DDBJ databases">
        <title>Streptomyces sp. PTM05 isolated from lichen.</title>
        <authorList>
            <person name="Somphong A."/>
            <person name="Phongsopitanun W."/>
            <person name="Tanasupawat S."/>
        </authorList>
    </citation>
    <scope>NUCLEOTIDE SEQUENCE [LARGE SCALE GENOMIC DNA]</scope>
    <source>
        <strain evidence="6 7">Ptm05</strain>
    </source>
</reference>
<name>A0ABS7R242_9ACTN</name>
<accession>A0ABS7R242</accession>
<dbReference type="PROSITE" id="PS01081">
    <property type="entry name" value="HTH_TETR_1"/>
    <property type="match status" value="1"/>
</dbReference>
<evidence type="ECO:0000259" key="5">
    <source>
        <dbReference type="PROSITE" id="PS50977"/>
    </source>
</evidence>
<dbReference type="NCBIfam" id="NF041196">
    <property type="entry name" value="ScbR_bind_reg"/>
    <property type="match status" value="1"/>
</dbReference>
<dbReference type="RefSeq" id="WP_222981958.1">
    <property type="nucleotide sequence ID" value="NZ_JAINVZ010000033.1"/>
</dbReference>
<organism evidence="6 7">
    <name type="scientific">Streptantibioticus parmotrematis</name>
    <dbReference type="NCBI Taxonomy" id="2873249"/>
    <lineage>
        <taxon>Bacteria</taxon>
        <taxon>Bacillati</taxon>
        <taxon>Actinomycetota</taxon>
        <taxon>Actinomycetes</taxon>
        <taxon>Kitasatosporales</taxon>
        <taxon>Streptomycetaceae</taxon>
        <taxon>Streptantibioticus</taxon>
    </lineage>
</organism>
<proteinExistence type="predicted"/>
<feature type="DNA-binding region" description="H-T-H motif" evidence="4">
    <location>
        <begin position="31"/>
        <end position="50"/>
    </location>
</feature>
<dbReference type="InterPro" id="IPR047923">
    <property type="entry name" value="ArpA-like"/>
</dbReference>
<evidence type="ECO:0000256" key="1">
    <source>
        <dbReference type="ARBA" id="ARBA00023015"/>
    </source>
</evidence>
<dbReference type="PRINTS" id="PR00455">
    <property type="entry name" value="HTHTETR"/>
</dbReference>
<dbReference type="SUPFAM" id="SSF46689">
    <property type="entry name" value="Homeodomain-like"/>
    <property type="match status" value="1"/>
</dbReference>
<evidence type="ECO:0000256" key="2">
    <source>
        <dbReference type="ARBA" id="ARBA00023125"/>
    </source>
</evidence>
<evidence type="ECO:0000256" key="3">
    <source>
        <dbReference type="ARBA" id="ARBA00023163"/>
    </source>
</evidence>
<dbReference type="InterPro" id="IPR009057">
    <property type="entry name" value="Homeodomain-like_sf"/>
</dbReference>
<dbReference type="PANTHER" id="PTHR30055">
    <property type="entry name" value="HTH-TYPE TRANSCRIPTIONAL REGULATOR RUTR"/>
    <property type="match status" value="1"/>
</dbReference>
<keyword evidence="1" id="KW-0805">Transcription regulation</keyword>
<dbReference type="InterPro" id="IPR036271">
    <property type="entry name" value="Tet_transcr_reg_TetR-rel_C_sf"/>
</dbReference>
<keyword evidence="7" id="KW-1185">Reference proteome</keyword>
<dbReference type="InterPro" id="IPR050109">
    <property type="entry name" value="HTH-type_TetR-like_transc_reg"/>
</dbReference>
<sequence>MTQQARAVRTRRSILEAAASVFEELGYEGTSTTEILTRSGLTRGALYHHFSGKRAIADALVQLQEEALVLPDHPVRLQALVDLTMMYAERLRSDVVLRAVVRLTVERGSYQTGANYRGAMVAASTLLSQALERGELLPTVDPDELAFLLQGVFTGSQILSQAANGRADLPQRISGMWRMMLPSIVRPRLLPEIDIDPDRGGKLLGLLSP</sequence>
<evidence type="ECO:0000256" key="4">
    <source>
        <dbReference type="PROSITE-ProRule" id="PRU00335"/>
    </source>
</evidence>
<feature type="domain" description="HTH tetR-type" evidence="5">
    <location>
        <begin position="8"/>
        <end position="68"/>
    </location>
</feature>
<dbReference type="PROSITE" id="PS50977">
    <property type="entry name" value="HTH_TETR_2"/>
    <property type="match status" value="1"/>
</dbReference>
<gene>
    <name evidence="6" type="ORF">K7472_29870</name>
</gene>
<keyword evidence="3" id="KW-0804">Transcription</keyword>
<dbReference type="EMBL" id="JAINVZ010000033">
    <property type="protein sequence ID" value="MBY8889021.1"/>
    <property type="molecule type" value="Genomic_DNA"/>
</dbReference>
<dbReference type="InterPro" id="IPR001647">
    <property type="entry name" value="HTH_TetR"/>
</dbReference>
<dbReference type="Gene3D" id="1.10.357.10">
    <property type="entry name" value="Tetracycline Repressor, domain 2"/>
    <property type="match status" value="1"/>
</dbReference>
<dbReference type="SUPFAM" id="SSF48498">
    <property type="entry name" value="Tetracyclin repressor-like, C-terminal domain"/>
    <property type="match status" value="1"/>
</dbReference>
<evidence type="ECO:0000313" key="7">
    <source>
        <dbReference type="Proteomes" id="UP001198565"/>
    </source>
</evidence>
<dbReference type="Pfam" id="PF00440">
    <property type="entry name" value="TetR_N"/>
    <property type="match status" value="1"/>
</dbReference>
<dbReference type="InterPro" id="IPR023772">
    <property type="entry name" value="DNA-bd_HTH_TetR-type_CS"/>
</dbReference>
<comment type="caution">
    <text evidence="6">The sequence shown here is derived from an EMBL/GenBank/DDBJ whole genome shotgun (WGS) entry which is preliminary data.</text>
</comment>
<dbReference type="Proteomes" id="UP001198565">
    <property type="component" value="Unassembled WGS sequence"/>
</dbReference>
<keyword evidence="2 4" id="KW-0238">DNA-binding</keyword>
<dbReference type="PANTHER" id="PTHR30055:SF234">
    <property type="entry name" value="HTH-TYPE TRANSCRIPTIONAL REGULATOR BETI"/>
    <property type="match status" value="1"/>
</dbReference>
<evidence type="ECO:0000313" key="6">
    <source>
        <dbReference type="EMBL" id="MBY8889021.1"/>
    </source>
</evidence>